<dbReference type="Proteomes" id="UP000760494">
    <property type="component" value="Unassembled WGS sequence"/>
</dbReference>
<evidence type="ECO:0000313" key="1">
    <source>
        <dbReference type="EMBL" id="VTT58626.1"/>
    </source>
</evidence>
<dbReference type="EMBL" id="CABFJX010000023">
    <property type="protein sequence ID" value="VTT58626.1"/>
    <property type="molecule type" value="Genomic_DNA"/>
</dbReference>
<accession>A0A9Q9RDE9</accession>
<name>A0A9Q9RDE9_FUSFU</name>
<gene>
    <name evidence="1" type="ORF">C2S_13996</name>
</gene>
<evidence type="ECO:0000313" key="2">
    <source>
        <dbReference type="Proteomes" id="UP000760494"/>
    </source>
</evidence>
<proteinExistence type="predicted"/>
<sequence length="59" mass="6297">MSASYTNSNAADINRGLVLGADTSIGYSNNLSANDKELVKLGRKAIEDRIMAIIKAIEV</sequence>
<reference evidence="1" key="1">
    <citation type="submission" date="2019-05" db="EMBL/GenBank/DDBJ databases">
        <authorList>
            <person name="Piombo E."/>
        </authorList>
    </citation>
    <scope>NUCLEOTIDE SEQUENCE</scope>
    <source>
        <strain evidence="1">C2S</strain>
    </source>
</reference>
<organism evidence="1 2">
    <name type="scientific">Fusarium fujikuroi</name>
    <name type="common">Bakanae and foot rot disease fungus</name>
    <name type="synonym">Gibberella fujikuroi</name>
    <dbReference type="NCBI Taxonomy" id="5127"/>
    <lineage>
        <taxon>Eukaryota</taxon>
        <taxon>Fungi</taxon>
        <taxon>Dikarya</taxon>
        <taxon>Ascomycota</taxon>
        <taxon>Pezizomycotina</taxon>
        <taxon>Sordariomycetes</taxon>
        <taxon>Hypocreomycetidae</taxon>
        <taxon>Hypocreales</taxon>
        <taxon>Nectriaceae</taxon>
        <taxon>Fusarium</taxon>
        <taxon>Fusarium fujikuroi species complex</taxon>
    </lineage>
</organism>
<protein>
    <submittedName>
        <fullName evidence="1">Uncharacterized protein</fullName>
    </submittedName>
</protein>
<comment type="caution">
    <text evidence="1">The sequence shown here is derived from an EMBL/GenBank/DDBJ whole genome shotgun (WGS) entry which is preliminary data.</text>
</comment>
<dbReference type="AlphaFoldDB" id="A0A9Q9RDE9"/>